<dbReference type="PANTHER" id="PTHR24096">
    <property type="entry name" value="LONG-CHAIN-FATTY-ACID--COA LIGASE"/>
    <property type="match status" value="1"/>
</dbReference>
<dbReference type="GO" id="GO:0016405">
    <property type="term" value="F:CoA-ligase activity"/>
    <property type="evidence" value="ECO:0007669"/>
    <property type="project" value="TreeGrafter"/>
</dbReference>
<accession>A0A1W1HEU2</accession>
<gene>
    <name evidence="2" type="ORF">MTBBW1_2510010</name>
</gene>
<sequence>MEVVPSVLFSLLNTPYKNYDRLRIPHLNYIGCGSAPLPIEIQKKTEKKFGLAVGNLYGLSETGPTHVDNPTKDGWQEGSIGKPLDVNDVKIFNDDGKEVAPGKIGEIAIKGPNVFIGYYKNAEAYNCVMKNDYFLTGDLGFQDEKGVFYFIERKKDLIIKGGG</sequence>
<dbReference type="Gene3D" id="3.40.50.12780">
    <property type="entry name" value="N-terminal domain of ligase-like"/>
    <property type="match status" value="1"/>
</dbReference>
<organism evidence="2 3">
    <name type="scientific">Desulfamplus magnetovallimortis</name>
    <dbReference type="NCBI Taxonomy" id="1246637"/>
    <lineage>
        <taxon>Bacteria</taxon>
        <taxon>Pseudomonadati</taxon>
        <taxon>Thermodesulfobacteriota</taxon>
        <taxon>Desulfobacteria</taxon>
        <taxon>Desulfobacterales</taxon>
        <taxon>Desulfobacteraceae</taxon>
        <taxon>Desulfamplus</taxon>
    </lineage>
</organism>
<evidence type="ECO:0000259" key="1">
    <source>
        <dbReference type="Pfam" id="PF00501"/>
    </source>
</evidence>
<dbReference type="Pfam" id="PF00501">
    <property type="entry name" value="AMP-binding"/>
    <property type="match status" value="1"/>
</dbReference>
<dbReference type="PANTHER" id="PTHR24096:SF267">
    <property type="entry name" value="MALONATE--COA LIGASE ACSF3, MITOCHONDRIAL"/>
    <property type="match status" value="1"/>
</dbReference>
<dbReference type="STRING" id="1246637.MTBBW1_2510010"/>
<keyword evidence="3" id="KW-1185">Reference proteome</keyword>
<proteinExistence type="predicted"/>
<dbReference type="AlphaFoldDB" id="A0A1W1HEU2"/>
<dbReference type="RefSeq" id="WP_186441722.1">
    <property type="nucleotide sequence ID" value="NZ_LT828568.1"/>
</dbReference>
<reference evidence="2 3" key="1">
    <citation type="submission" date="2017-03" db="EMBL/GenBank/DDBJ databases">
        <authorList>
            <person name="Afonso C.L."/>
            <person name="Miller P.J."/>
            <person name="Scott M.A."/>
            <person name="Spackman E."/>
            <person name="Goraichik I."/>
            <person name="Dimitrov K.M."/>
            <person name="Suarez D.L."/>
            <person name="Swayne D.E."/>
        </authorList>
    </citation>
    <scope>NUCLEOTIDE SEQUENCE [LARGE SCALE GENOMIC DNA]</scope>
    <source>
        <strain evidence="2">PRJEB14757</strain>
    </source>
</reference>
<evidence type="ECO:0000313" key="3">
    <source>
        <dbReference type="Proteomes" id="UP000191931"/>
    </source>
</evidence>
<evidence type="ECO:0000313" key="2">
    <source>
        <dbReference type="EMBL" id="SLM30892.1"/>
    </source>
</evidence>
<dbReference type="EMBL" id="FWEV01000170">
    <property type="protein sequence ID" value="SLM30892.1"/>
    <property type="molecule type" value="Genomic_DNA"/>
</dbReference>
<dbReference type="InterPro" id="IPR000873">
    <property type="entry name" value="AMP-dep_synth/lig_dom"/>
</dbReference>
<dbReference type="InterPro" id="IPR042099">
    <property type="entry name" value="ANL_N_sf"/>
</dbReference>
<dbReference type="Proteomes" id="UP000191931">
    <property type="component" value="Unassembled WGS sequence"/>
</dbReference>
<feature type="domain" description="AMP-dependent synthetase/ligase" evidence="1">
    <location>
        <begin position="3"/>
        <end position="119"/>
    </location>
</feature>
<dbReference type="SUPFAM" id="SSF56801">
    <property type="entry name" value="Acetyl-CoA synthetase-like"/>
    <property type="match status" value="1"/>
</dbReference>
<name>A0A1W1HEU2_9BACT</name>
<protein>
    <recommendedName>
        <fullName evidence="1">AMP-dependent synthetase/ligase domain-containing protein</fullName>
    </recommendedName>
</protein>